<dbReference type="EMBL" id="DTBE01000035">
    <property type="protein sequence ID" value="HGQ59328.1"/>
    <property type="molecule type" value="Genomic_DNA"/>
</dbReference>
<gene>
    <name evidence="5" type="ORF">ENU09_01185</name>
    <name evidence="4" type="ORF">ENU14_06435</name>
</gene>
<feature type="region of interest" description="Disordered" evidence="2">
    <location>
        <begin position="113"/>
        <end position="138"/>
    </location>
</feature>
<organism evidence="4">
    <name type="scientific">Staphylothermus marinus</name>
    <dbReference type="NCBI Taxonomy" id="2280"/>
    <lineage>
        <taxon>Archaea</taxon>
        <taxon>Thermoproteota</taxon>
        <taxon>Thermoprotei</taxon>
        <taxon>Desulfurococcales</taxon>
        <taxon>Desulfurococcaceae</taxon>
        <taxon>Staphylothermus</taxon>
    </lineage>
</organism>
<evidence type="ECO:0000313" key="4">
    <source>
        <dbReference type="EMBL" id="HGM59200.1"/>
    </source>
</evidence>
<dbReference type="PANTHER" id="PTHR13356">
    <property type="entry name" value="OB FOLD NUCLEIC ACID BINDING PROTEIN-RELATED"/>
    <property type="match status" value="1"/>
</dbReference>
<dbReference type="CDD" id="cd04491">
    <property type="entry name" value="SoSSB_OBF"/>
    <property type="match status" value="1"/>
</dbReference>
<dbReference type="InterPro" id="IPR012340">
    <property type="entry name" value="NA-bd_OB-fold"/>
</dbReference>
<dbReference type="GO" id="GO:0000724">
    <property type="term" value="P:double-strand break repair via homologous recombination"/>
    <property type="evidence" value="ECO:0007669"/>
    <property type="project" value="TreeGrafter"/>
</dbReference>
<sequence length="138" mass="15246">MYRVEPVVSKSFRIVDLKPNLENITVRVRVLETHPPRTIQTKKGMRTISSAIVGDSTGRVDVTVWGEKAGTLKNGDAIEISGAWTTVFRGNVVLNIGRTTIVKKIDDNAVPGVNDIPNTKPVARGRRGFEERSGEEYE</sequence>
<evidence type="ECO:0000313" key="5">
    <source>
        <dbReference type="EMBL" id="HGQ59328.1"/>
    </source>
</evidence>
<dbReference type="EMBL" id="DTBJ01000056">
    <property type="protein sequence ID" value="HGM59200.1"/>
    <property type="molecule type" value="Genomic_DNA"/>
</dbReference>
<feature type="compositionally biased region" description="Basic and acidic residues" evidence="2">
    <location>
        <begin position="127"/>
        <end position="138"/>
    </location>
</feature>
<evidence type="ECO:0000256" key="2">
    <source>
        <dbReference type="SAM" id="MobiDB-lite"/>
    </source>
</evidence>
<feature type="domain" description="Single-stranded DNA binding protein Ssb-like OB fold" evidence="3">
    <location>
        <begin position="17"/>
        <end position="99"/>
    </location>
</feature>
<evidence type="ECO:0000256" key="1">
    <source>
        <dbReference type="ARBA" id="ARBA00023125"/>
    </source>
</evidence>
<protein>
    <submittedName>
        <fullName evidence="4">Single-stranded DNA-binding protein</fullName>
    </submittedName>
</protein>
<dbReference type="GO" id="GO:0003677">
    <property type="term" value="F:DNA binding"/>
    <property type="evidence" value="ECO:0007669"/>
    <property type="project" value="UniProtKB-KW"/>
</dbReference>
<dbReference type="AlphaFoldDB" id="A0A7C4D7X5"/>
<dbReference type="InterPro" id="IPR051231">
    <property type="entry name" value="SOSS-B"/>
</dbReference>
<keyword evidence="1 4" id="KW-0238">DNA-binding</keyword>
<dbReference type="SUPFAM" id="SSF50249">
    <property type="entry name" value="Nucleic acid-binding proteins"/>
    <property type="match status" value="1"/>
</dbReference>
<dbReference type="GO" id="GO:0010212">
    <property type="term" value="P:response to ionizing radiation"/>
    <property type="evidence" value="ECO:0007669"/>
    <property type="project" value="TreeGrafter"/>
</dbReference>
<accession>A0A7C4D7X5</accession>
<dbReference type="InterPro" id="IPR048970">
    <property type="entry name" value="OB_Ssb-like"/>
</dbReference>
<name>A0A7C4D7X5_STAMA</name>
<dbReference type="PANTHER" id="PTHR13356:SF0">
    <property type="entry name" value="SOSS COMPLEX SUBUNIT B HOMOLOG"/>
    <property type="match status" value="1"/>
</dbReference>
<comment type="caution">
    <text evidence="4">The sequence shown here is derived from an EMBL/GenBank/DDBJ whole genome shotgun (WGS) entry which is preliminary data.</text>
</comment>
<evidence type="ECO:0000259" key="3">
    <source>
        <dbReference type="Pfam" id="PF21473"/>
    </source>
</evidence>
<reference evidence="4" key="1">
    <citation type="journal article" date="2020" name="mSystems">
        <title>Genome- and Community-Level Interaction Insights into Carbon Utilization and Element Cycling Functions of Hydrothermarchaeota in Hydrothermal Sediment.</title>
        <authorList>
            <person name="Zhou Z."/>
            <person name="Liu Y."/>
            <person name="Xu W."/>
            <person name="Pan J."/>
            <person name="Luo Z.H."/>
            <person name="Li M."/>
        </authorList>
    </citation>
    <scope>NUCLEOTIDE SEQUENCE [LARGE SCALE GENOMIC DNA]</scope>
    <source>
        <strain evidence="5">SpSt-638</strain>
        <strain evidence="4">SpSt-642</strain>
    </source>
</reference>
<dbReference type="Gene3D" id="2.40.50.140">
    <property type="entry name" value="Nucleic acid-binding proteins"/>
    <property type="match status" value="1"/>
</dbReference>
<proteinExistence type="predicted"/>
<dbReference type="Pfam" id="PF21473">
    <property type="entry name" value="OB_Ssb-like"/>
    <property type="match status" value="1"/>
</dbReference>